<keyword evidence="10" id="KW-0812">Transmembrane</keyword>
<dbReference type="GO" id="GO:0007155">
    <property type="term" value="P:cell adhesion"/>
    <property type="evidence" value="ECO:0007669"/>
    <property type="project" value="UniProtKB-KW"/>
</dbReference>
<dbReference type="GeneTree" id="ENSGT00940000155313"/>
<evidence type="ECO:0000256" key="8">
    <source>
        <dbReference type="PROSITE-ProRule" id="PRU01201"/>
    </source>
</evidence>
<feature type="domain" description="Calx-beta" evidence="11">
    <location>
        <begin position="1759"/>
        <end position="1870"/>
    </location>
</feature>
<feature type="domain" description="Calx-beta" evidence="11">
    <location>
        <begin position="2005"/>
        <end position="2107"/>
    </location>
</feature>
<dbReference type="Gene3D" id="2.60.40.2030">
    <property type="match status" value="5"/>
</dbReference>
<evidence type="ECO:0000256" key="6">
    <source>
        <dbReference type="ARBA" id="ARBA00022889"/>
    </source>
</evidence>
<comment type="similarity">
    <text evidence="1">Belongs to the FRAS1 family.</text>
</comment>
<dbReference type="Pfam" id="PF16184">
    <property type="entry name" value="Cadherin_3"/>
    <property type="match status" value="11"/>
</dbReference>
<feature type="repeat" description="CSPG" evidence="8">
    <location>
        <begin position="1078"/>
        <end position="1172"/>
    </location>
</feature>
<dbReference type="PANTHER" id="PTHR45739">
    <property type="entry name" value="MATRIX PROTEIN, PUTATIVE-RELATED"/>
    <property type="match status" value="1"/>
</dbReference>
<evidence type="ECO:0000256" key="5">
    <source>
        <dbReference type="ARBA" id="ARBA00022837"/>
    </source>
</evidence>
<dbReference type="GO" id="GO:0009653">
    <property type="term" value="P:anatomical structure morphogenesis"/>
    <property type="evidence" value="ECO:0007669"/>
    <property type="project" value="TreeGrafter"/>
</dbReference>
<dbReference type="SUPFAM" id="SSF141072">
    <property type="entry name" value="CalX-like"/>
    <property type="match status" value="5"/>
</dbReference>
<dbReference type="InterPro" id="IPR003644">
    <property type="entry name" value="Calx_beta"/>
</dbReference>
<dbReference type="GO" id="GO:0046872">
    <property type="term" value="F:metal ion binding"/>
    <property type="evidence" value="ECO:0007669"/>
    <property type="project" value="UniProtKB-KW"/>
</dbReference>
<evidence type="ECO:0000256" key="10">
    <source>
        <dbReference type="SAM" id="Phobius"/>
    </source>
</evidence>
<accession>H2YPT6</accession>
<dbReference type="Ensembl" id="ENSCSAVT00000007441.1">
    <property type="protein sequence ID" value="ENSCSAVP00000007344.1"/>
    <property type="gene ID" value="ENSCSAVG00000004386.1"/>
</dbReference>
<feature type="repeat" description="CSPG" evidence="8">
    <location>
        <begin position="1193"/>
        <end position="1288"/>
    </location>
</feature>
<keyword evidence="2" id="KW-0479">Metal-binding</keyword>
<keyword evidence="3" id="KW-0732">Signal</keyword>
<feature type="repeat" description="CSPG" evidence="8">
    <location>
        <begin position="1421"/>
        <end position="1510"/>
    </location>
</feature>
<proteinExistence type="inferred from homology"/>
<dbReference type="PROSITE" id="PS51854">
    <property type="entry name" value="CSPG"/>
    <property type="match status" value="11"/>
</dbReference>
<evidence type="ECO:0000256" key="1">
    <source>
        <dbReference type="ARBA" id="ARBA00005529"/>
    </source>
</evidence>
<feature type="region of interest" description="Disordered" evidence="9">
    <location>
        <begin position="2957"/>
        <end position="2976"/>
    </location>
</feature>
<dbReference type="InterPro" id="IPR051561">
    <property type="entry name" value="FRAS1_ECM"/>
</dbReference>
<dbReference type="SMART" id="SM00237">
    <property type="entry name" value="Calx_beta"/>
    <property type="match status" value="5"/>
</dbReference>
<feature type="domain" description="Calx-beta" evidence="11">
    <location>
        <begin position="2135"/>
        <end position="2229"/>
    </location>
</feature>
<dbReference type="PANTHER" id="PTHR45739:SF8">
    <property type="entry name" value="FRAS1-RELATED EXTRACELLULAR MATRIX PROTEIN 1"/>
    <property type="match status" value="1"/>
</dbReference>
<keyword evidence="10" id="KW-1133">Transmembrane helix</keyword>
<evidence type="ECO:0000313" key="13">
    <source>
        <dbReference type="Proteomes" id="UP000007875"/>
    </source>
</evidence>
<feature type="repeat" description="CSPG" evidence="8">
    <location>
        <begin position="954"/>
        <end position="1056"/>
    </location>
</feature>
<dbReference type="eggNOG" id="KOG1306">
    <property type="taxonomic scope" value="Eukaryota"/>
</dbReference>
<evidence type="ECO:0000313" key="12">
    <source>
        <dbReference type="Ensembl" id="ENSCSAVP00000007344.1"/>
    </source>
</evidence>
<dbReference type="STRING" id="51511.ENSCSAVP00000007344"/>
<keyword evidence="7" id="KW-0325">Glycoprotein</keyword>
<dbReference type="GO" id="GO:0016020">
    <property type="term" value="C:membrane"/>
    <property type="evidence" value="ECO:0007669"/>
    <property type="project" value="InterPro"/>
</dbReference>
<protein>
    <recommendedName>
        <fullName evidence="11">Calx-beta domain-containing protein</fullName>
    </recommendedName>
</protein>
<organism evidence="12 13">
    <name type="scientific">Ciona savignyi</name>
    <name type="common">Pacific transparent sea squirt</name>
    <dbReference type="NCBI Taxonomy" id="51511"/>
    <lineage>
        <taxon>Eukaryota</taxon>
        <taxon>Metazoa</taxon>
        <taxon>Chordata</taxon>
        <taxon>Tunicata</taxon>
        <taxon>Ascidiacea</taxon>
        <taxon>Phlebobranchia</taxon>
        <taxon>Cionidae</taxon>
        <taxon>Ciona</taxon>
    </lineage>
</organism>
<dbReference type="Proteomes" id="UP000007875">
    <property type="component" value="Unassembled WGS sequence"/>
</dbReference>
<dbReference type="GO" id="GO:0007154">
    <property type="term" value="P:cell communication"/>
    <property type="evidence" value="ECO:0007669"/>
    <property type="project" value="InterPro"/>
</dbReference>
<dbReference type="InParanoid" id="H2YPT6"/>
<dbReference type="OMA" id="ILPWELN"/>
<dbReference type="InterPro" id="IPR045658">
    <property type="entry name" value="FRAS1-rel_N"/>
</dbReference>
<reference evidence="12" key="3">
    <citation type="submission" date="2025-09" db="UniProtKB">
        <authorList>
            <consortium name="Ensembl"/>
        </authorList>
    </citation>
    <scope>IDENTIFICATION</scope>
</reference>
<evidence type="ECO:0000256" key="3">
    <source>
        <dbReference type="ARBA" id="ARBA00022729"/>
    </source>
</evidence>
<evidence type="ECO:0000256" key="7">
    <source>
        <dbReference type="ARBA" id="ARBA00023180"/>
    </source>
</evidence>
<dbReference type="InterPro" id="IPR038081">
    <property type="entry name" value="CalX-like_sf"/>
</dbReference>
<feature type="repeat" description="CSPG" evidence="8">
    <location>
        <begin position="451"/>
        <end position="562"/>
    </location>
</feature>
<feature type="repeat" description="CSPG" evidence="8">
    <location>
        <begin position="716"/>
        <end position="807"/>
    </location>
</feature>
<dbReference type="Pfam" id="PF19309">
    <property type="entry name" value="Frem_N"/>
    <property type="match status" value="1"/>
</dbReference>
<keyword evidence="6" id="KW-0130">Cell adhesion</keyword>
<keyword evidence="5" id="KW-0106">Calcium</keyword>
<dbReference type="eggNOG" id="KOG3597">
    <property type="taxonomic scope" value="Eukaryota"/>
</dbReference>
<keyword evidence="4" id="KW-0677">Repeat</keyword>
<evidence type="ECO:0000256" key="2">
    <source>
        <dbReference type="ARBA" id="ARBA00022723"/>
    </source>
</evidence>
<feature type="repeat" description="CSPG" evidence="8">
    <location>
        <begin position="1544"/>
        <end position="1641"/>
    </location>
</feature>
<feature type="repeat" description="CSPG" evidence="8">
    <location>
        <begin position="833"/>
        <end position="925"/>
    </location>
</feature>
<feature type="domain" description="Calx-beta" evidence="11">
    <location>
        <begin position="1648"/>
        <end position="1746"/>
    </location>
</feature>
<dbReference type="InterPro" id="IPR039005">
    <property type="entry name" value="CSPG_rpt"/>
</dbReference>
<evidence type="ECO:0000256" key="9">
    <source>
        <dbReference type="SAM" id="MobiDB-lite"/>
    </source>
</evidence>
<keyword evidence="13" id="KW-1185">Reference proteome</keyword>
<feature type="repeat" description="CSPG" evidence="8">
    <location>
        <begin position="587"/>
        <end position="694"/>
    </location>
</feature>
<feature type="transmembrane region" description="Helical" evidence="10">
    <location>
        <begin position="2984"/>
        <end position="3009"/>
    </location>
</feature>
<reference evidence="12" key="2">
    <citation type="submission" date="2025-08" db="UniProtKB">
        <authorList>
            <consortium name="Ensembl"/>
        </authorList>
    </citation>
    <scope>IDENTIFICATION</scope>
</reference>
<evidence type="ECO:0000259" key="11">
    <source>
        <dbReference type="SMART" id="SM00237"/>
    </source>
</evidence>
<sequence>VRVPYGRSVFINPISDLNIHMEEGDKCFVTALPDVLSQGPGFLTPERFPCDFGPADVKYSHLGARSPSEDHIRLQVRYDTATDTYVIPLRLTVEVLFIQRTVITKSLFLTVPELMGTTEPIDGEILAFTYDETNEQCQVATLPGTTGLPRYGHLLNDPSNGVMMSCTEFLSSGVRYKHTATTNSPNRDHIPMVVELLDSEGNVIKQEYFQVTVKIVEGLENTPPRLDFVSTSMMEVNQFVMTAFTNEMLRGSDVESNPKDLIFNITSPRRFQEGSIVSTEDRNQDITSFRQRDIDEYLIAYKPPNVDADLQRMFQIEMQIIDPDGGVSDPFDFIIVVNPMNTLAPVVTRNTGQLLYQGQSRELSSSQNLEISDEDNLQDVRLSVLRGTRHGSLSMGGGSYFTPADLDAGLVTYQHDGSNTYSDNIIFRMTDGTNEVEFLFPITIATLDNTPPTLEANTGITVNKGETVMVSQWVLNTADVDSDTSQTKFILEPPFSTEGEFILLLSDPPTNLEDWTLRSDNQWEKSVTEWTQQNITNMKLYYRHIGPHSTTIVMDTQYFRIQDSNDPPNQSDRLQFIAKVLPIDDIPPALHPSATLQMNVLEFELTPFKRRLLRYTDQDTNDKDLVYRITQQPVELSPITPLTDTGKIVLTEDPDTELVTFTQAQVNHHKVAYKPPDTELGIIARALQFQFQVSDDAGNVLPDQMFTIFLRPVDNKPPRIVNTGFSVKERGTTVITPDILDATDPDTDESVISFVMTSVPEHGALQYESSPLILGGAFTKTDISNFHIIYQHDGSESKSDQFSLEISDGMHNIPIVVKIEVEPVDDEQPLLAKRPGTVGFAIEVEERSFVTITTDVLSATDSDTNDLMLTYLVTEAAGKGAILVSGEPATSFTQENVRNGEVMYEHAGGEIGPLEDTDAFRLTLSDMSDEWNFGGNKVENVEVAVRILPVDSEAPIVHIGDDFIVDEGDKQMIEPIHLDATDVDTNDDDIICVITTQASEGFVENITPAPGSEKSRAGTPISSFTIGDIKAGNIYFVQSVHDGNEPTEDRFSFVCQDGAPNLSGSMFFNIAINPVNDETPRLYHTEFVVEEGGDLLIDLPRLRAEDDDVPEDQLIFTITLPPQNGKFMRTNVADEPVEISSFSLADVTSAADIIYQHDDTETTDDKVEITVSDGEHEVSKIIPILIIPVDDETPRMTINNGIDVELDATVVITNNVLKATDLDSEDSSLMYVITFPPQHGALNVTRDGEVTQLVAGSNFTQDDIDNDRISYTHTGHEGVRDLIKFDVTDGFNPLIDRYFYVNVAFMDMLFPDVINKGVTLKEGGRVTLTTDILSTADLNSADENLEFIIAQAPSRGHLESTDRPGVPITTFTQLDIAGNKIQYVHTEEDEVKMDSFEFQVTDGFNPVYRTFRVSIADVDNKKPVVTIKGLRVKEGATKLITPFELKVEDHDTVDGLLRIHITQAPVHGRIILGENTEVREFTMDDLNENRISYAHEGSETVADSFSFTVTDGTHDDFYVFPSTVESTDLPQRMDIEIVPVDNGVPQILVNRGAPTVRLLPNGDRGFRITKKSLSADDRDSDVSQLTYVITTPLEHGNIVNVLNDTGPIETFTQGDIDEMGIFYILNENTNATTDSFTFSIRDNGDNELTGQNFRFNWAFISLASSTYRISETEKILVTLKRRGYLGETSFVGISTRDGTAKIGEDFRKTSASQVQFNPGQNTANWKMKILQDEKYEESEHFYIELSEPVMAILENPSNATVTITDAEDESTVFIPQAKYTVVEDIGELLVPLHRSGDATNEFMVICYTEPDTAAGTTPTKVQSYSDYISRPEDHNSLITFERGETEKFCRVVIIDDSLYEEDEAFKVKLVSPMGGRLGNFSTTEVVISADVNDEPLFYFDSATYHVDESAGHVEVRVWRTGTDLSQTASITVQSKKSNPESARANEDYVGISKTLEFAPGITVQTVSVVILDDLGNPVLEGEETFDLVLRMPMGAILGDPKTAQVTINDTESDLPLMEFAQATYEVNEIDGEMSAIITRSGDLSRPAGVRCYTRQATAEVMMDYAERPNTDASVVHFEPGQTEARCAVVIVDDVIHEKPEDFRLVLGMPSSGADGARVGELNEALITINDDADCRNVNLPECNWSKLTEPETEDNVTIVRIPVIRRGDKTKTSSVRFFTKDGNAKSGRDYNPVSRELLFEPGDSEHMVEVEVLYDDEKEIRESFTVRIEADVNMAAKLGNEKAIIYINQQRSLADVTFPSIPSVISLLDYDNMGSAGEQPSPGYPFICVSACNPKHSNYKEVSSICESEGLDDSATKFRWLVAPPSAEDGVTQPLRDVAQTTFFTDVNRITLDSIYFKPGSRVACVARAVNMEGDVGLESVSQPVTVNSRSEVCPPRYPNSVGAEPFSAKIRYTGPSDPTHPNLIKLTVTIPHRDGLLPAISTRQLTNFEFTLSKDGLRVGNHRCSNIIHHNEVTTQYGFLSEATRNPNVIGETYPYQYNAALPPNYFAHTNSGTISLHRNLNLEACLWEFTSYYDMSELLSECGGQIGTDGQVLDLVQSYVSLRVPLYVSYVYHSPVDTAWLHSDQETTLRLTFVYDTAILWEKGIGTPPEAELQGYLYPTSMRIRDDGRLVVNFRTEARFRGRFVATHPSSDNVAMVMSSSHPELQLSLQLLRNEATFNNPEQKWSFVRDYSGTYTIKLIPCTTTADQAYSQPIVCNPRDPLSFDMDIRFQQVSDPVAAEFSLNTDFFLLSKKSLYLSDGSMGFAEDSDVAFVEGSEIYGRVLVDPVQNLGNSFDAHIEKVFICSGRDGYVPKYNPANGEYGCLADAPNLRNRYKVLDKEQPDTQDMASNDVPFNAKLAIDDNEALQIVRQPGTDGFRMDSAPLFSVTVGREWYMHTIYTVKASNQRKRRSNLYTYHSLLHSSGGRHRRSAELADSIGEEQNRGTQMMHIRIDRTSPPIVRDSPNRSPSGVNTAGGDSGGGFPLLAVIIGAAVVLIVVIIVVAAVLYRRRAQSDPAPAAAAGARYTGGKHIVTKKKG</sequence>
<feature type="domain" description="Calx-beta" evidence="11">
    <location>
        <begin position="1884"/>
        <end position="1990"/>
    </location>
</feature>
<feature type="repeat" description="CSPG" evidence="8">
    <location>
        <begin position="1309"/>
        <end position="1401"/>
    </location>
</feature>
<keyword evidence="10" id="KW-0472">Membrane</keyword>
<reference evidence="13" key="1">
    <citation type="submission" date="2003-08" db="EMBL/GenBank/DDBJ databases">
        <authorList>
            <person name="Birren B."/>
            <person name="Nusbaum C."/>
            <person name="Abebe A."/>
            <person name="Abouelleil A."/>
            <person name="Adekoya E."/>
            <person name="Ait-zahra M."/>
            <person name="Allen N."/>
            <person name="Allen T."/>
            <person name="An P."/>
            <person name="Anderson M."/>
            <person name="Anderson S."/>
            <person name="Arachchi H."/>
            <person name="Armbruster J."/>
            <person name="Bachantsang P."/>
            <person name="Baldwin J."/>
            <person name="Barry A."/>
            <person name="Bayul T."/>
            <person name="Blitshsteyn B."/>
            <person name="Bloom T."/>
            <person name="Blye J."/>
            <person name="Boguslavskiy L."/>
            <person name="Borowsky M."/>
            <person name="Boukhgalter B."/>
            <person name="Brunache A."/>
            <person name="Butler J."/>
            <person name="Calixte N."/>
            <person name="Calvo S."/>
            <person name="Camarata J."/>
            <person name="Campo K."/>
            <person name="Chang J."/>
            <person name="Cheshatsang Y."/>
            <person name="Citroen M."/>
            <person name="Collymore A."/>
            <person name="Considine T."/>
            <person name="Cook A."/>
            <person name="Cooke P."/>
            <person name="Corum B."/>
            <person name="Cuomo C."/>
            <person name="David R."/>
            <person name="Dawoe T."/>
            <person name="Degray S."/>
            <person name="Dodge S."/>
            <person name="Dooley K."/>
            <person name="Dorje P."/>
            <person name="Dorjee K."/>
            <person name="Dorris L."/>
            <person name="Duffey N."/>
            <person name="Dupes A."/>
            <person name="Elkins T."/>
            <person name="Engels R."/>
            <person name="Erickson J."/>
            <person name="Farina A."/>
            <person name="Faro S."/>
            <person name="Ferreira P."/>
            <person name="Fischer H."/>
            <person name="Fitzgerald M."/>
            <person name="Foley K."/>
            <person name="Gage D."/>
            <person name="Galagan J."/>
            <person name="Gearin G."/>
            <person name="Gnerre S."/>
            <person name="Gnirke A."/>
            <person name="Goyette A."/>
            <person name="Graham J."/>
            <person name="Grandbois E."/>
            <person name="Gyaltsen K."/>
            <person name="Hafez N."/>
            <person name="Hagopian D."/>
            <person name="Hagos B."/>
            <person name="Hall J."/>
            <person name="Hatcher B."/>
            <person name="Heller A."/>
            <person name="Higgins H."/>
            <person name="Honan T."/>
            <person name="Horn A."/>
            <person name="Houde N."/>
            <person name="Hughes L."/>
            <person name="Hulme W."/>
            <person name="Husby E."/>
            <person name="Iliev I."/>
            <person name="Jaffe D."/>
            <person name="Jones C."/>
            <person name="Kamal M."/>
            <person name="Kamat A."/>
            <person name="Kamvysselis M."/>
            <person name="Karlsson E."/>
            <person name="Kells C."/>
            <person name="Kieu A."/>
            <person name="Kisner P."/>
            <person name="Kodira C."/>
            <person name="Kulbokas E."/>
            <person name="Labutti K."/>
            <person name="Lama D."/>
            <person name="Landers T."/>
            <person name="Leger J."/>
            <person name="Levine S."/>
            <person name="Lewis D."/>
            <person name="Lewis T."/>
            <person name="Lindblad-toh K."/>
            <person name="Liu X."/>
            <person name="Lokyitsang T."/>
            <person name="Lokyitsang Y."/>
            <person name="Lucien O."/>
            <person name="Lui A."/>
            <person name="Ma L.J."/>
            <person name="Mabbitt R."/>
            <person name="Macdonald J."/>
            <person name="Maclean C."/>
            <person name="Major J."/>
            <person name="Manning J."/>
            <person name="Marabella R."/>
            <person name="Maru K."/>
            <person name="Matthews C."/>
            <person name="Mauceli E."/>
            <person name="Mccarthy M."/>
            <person name="Mcdonough S."/>
            <person name="Mcghee T."/>
            <person name="Meldrim J."/>
            <person name="Meneus L."/>
            <person name="Mesirov J."/>
            <person name="Mihalev A."/>
            <person name="Mihova T."/>
            <person name="Mikkelsen T."/>
            <person name="Mlenga V."/>
            <person name="Moru K."/>
            <person name="Mozes J."/>
            <person name="Mulrain L."/>
            <person name="Munson G."/>
            <person name="Naylor J."/>
            <person name="Newes C."/>
            <person name="Nguyen C."/>
            <person name="Nguyen N."/>
            <person name="Nguyen T."/>
            <person name="Nicol R."/>
            <person name="Nielsen C."/>
            <person name="Nizzari M."/>
            <person name="Norbu C."/>
            <person name="Norbu N."/>
            <person name="O'donnell P."/>
            <person name="Okoawo O."/>
            <person name="O'leary S."/>
            <person name="Omotosho B."/>
            <person name="O'neill K."/>
            <person name="Osman S."/>
            <person name="Parker S."/>
            <person name="Perrin D."/>
            <person name="Phunkhang P."/>
            <person name="Piqani B."/>
            <person name="Purcell S."/>
            <person name="Rachupka T."/>
            <person name="Ramasamy U."/>
            <person name="Rameau R."/>
            <person name="Ray V."/>
            <person name="Raymond C."/>
            <person name="Retta R."/>
            <person name="Richardson S."/>
            <person name="Rise C."/>
            <person name="Rodriguez J."/>
            <person name="Rogers J."/>
            <person name="Rogov P."/>
            <person name="Rutman M."/>
            <person name="Schupbach R."/>
            <person name="Seaman C."/>
            <person name="Settipalli S."/>
            <person name="Sharpe T."/>
            <person name="Sheridan J."/>
            <person name="Sherpa N."/>
            <person name="Shi J."/>
            <person name="Smirnov S."/>
            <person name="Smith C."/>
            <person name="Sougnez C."/>
            <person name="Spencer B."/>
            <person name="Stalker J."/>
            <person name="Stange-thomann N."/>
            <person name="Stavropoulos S."/>
            <person name="Stetson K."/>
            <person name="Stone C."/>
            <person name="Stone S."/>
            <person name="Stubbs M."/>
            <person name="Talamas J."/>
            <person name="Tchuinga P."/>
            <person name="Tenzing P."/>
            <person name="Tesfaye S."/>
            <person name="Theodore J."/>
            <person name="Thoulutsang Y."/>
            <person name="Topham K."/>
            <person name="Towey S."/>
            <person name="Tsamla T."/>
            <person name="Tsomo N."/>
            <person name="Vallee D."/>
            <person name="Vassiliev H."/>
            <person name="Venkataraman V."/>
            <person name="Vinson J."/>
            <person name="Vo A."/>
            <person name="Wade C."/>
            <person name="Wang S."/>
            <person name="Wangchuk T."/>
            <person name="Wangdi T."/>
            <person name="Whittaker C."/>
            <person name="Wilkinson J."/>
            <person name="Wu Y."/>
            <person name="Wyman D."/>
            <person name="Yadav S."/>
            <person name="Yang S."/>
            <person name="Yang X."/>
            <person name="Yeager S."/>
            <person name="Yee E."/>
            <person name="Young G."/>
            <person name="Zainoun J."/>
            <person name="Zembeck L."/>
            <person name="Zimmer A."/>
            <person name="Zody M."/>
            <person name="Lander E."/>
        </authorList>
    </citation>
    <scope>NUCLEOTIDE SEQUENCE [LARGE SCALE GENOMIC DNA]</scope>
</reference>
<name>H2YPT6_CIOSA</name>
<dbReference type="Pfam" id="PF03160">
    <property type="entry name" value="Calx-beta"/>
    <property type="match status" value="4"/>
</dbReference>
<feature type="repeat" description="CSPG" evidence="8">
    <location>
        <begin position="223"/>
        <end position="319"/>
    </location>
</feature>
<evidence type="ECO:0000256" key="4">
    <source>
        <dbReference type="ARBA" id="ARBA00022737"/>
    </source>
</evidence>